<keyword evidence="5" id="KW-1185">Reference proteome</keyword>
<keyword evidence="2" id="KW-0472">Membrane</keyword>
<dbReference type="Gene3D" id="3.60.10.10">
    <property type="entry name" value="Endonuclease/exonuclease/phosphatase"/>
    <property type="match status" value="1"/>
</dbReference>
<dbReference type="GO" id="GO:0003824">
    <property type="term" value="F:catalytic activity"/>
    <property type="evidence" value="ECO:0007669"/>
    <property type="project" value="InterPro"/>
</dbReference>
<sequence length="389" mass="40683">MTRTRTPRSARGDAGDAPAQVDTAETGQGGAGRRDTGSSAPAADIGRDTGAGTWRAGVRRVIRVCSRPGPWKRGPVLAALALLLGLFMLLHAKIPNRVGGLGSLVETFLPWFGLCIPVLLAGALWRRSASAVAALLLPVMVWLSLFGGLLGDKSHPGGDLTVVSHNVGAENPDPVGTARDLAASGADVLALEELTPQARGTYEKELAKAYPHHTVQGTVGLWSKLPLSDTRPVDIKMDAGPLAATKPADVKMAYNRALRTTVATDHGPLAVYVAHLGSVRVNPRAGFWTAGRDRNAQALGEAVAAEKNDRVVLLGDLNGTMDDRAFAGITSQLHSVQDAAGDGFGFSWPAKFPVARIDQILVRGVAPEGSWVLPATGSDHLPVAAGISW</sequence>
<feature type="region of interest" description="Disordered" evidence="1">
    <location>
        <begin position="1"/>
        <end position="50"/>
    </location>
</feature>
<accession>A0A5N8XK93</accession>
<proteinExistence type="predicted"/>
<keyword evidence="2" id="KW-1133">Transmembrane helix</keyword>
<reference evidence="4 5" key="1">
    <citation type="submission" date="2019-07" db="EMBL/GenBank/DDBJ databases">
        <title>New species of Amycolatopsis and Streptomyces.</title>
        <authorList>
            <person name="Duangmal K."/>
            <person name="Teo W.F.A."/>
            <person name="Lipun K."/>
        </authorList>
    </citation>
    <scope>NUCLEOTIDE SEQUENCE [LARGE SCALE GENOMIC DNA]</scope>
    <source>
        <strain evidence="4 5">NBRC 106415</strain>
    </source>
</reference>
<dbReference type="InterPro" id="IPR005135">
    <property type="entry name" value="Endo/exonuclease/phosphatase"/>
</dbReference>
<dbReference type="InterPro" id="IPR036691">
    <property type="entry name" value="Endo/exonu/phosph_ase_sf"/>
</dbReference>
<dbReference type="AlphaFoldDB" id="A0A5N8XK93"/>
<dbReference type="EMBL" id="VJZC01000170">
    <property type="protein sequence ID" value="MPY59890.1"/>
    <property type="molecule type" value="Genomic_DNA"/>
</dbReference>
<feature type="transmembrane region" description="Helical" evidence="2">
    <location>
        <begin position="76"/>
        <end position="96"/>
    </location>
</feature>
<organism evidence="4 5">
    <name type="scientific">Streptomyces spongiae</name>
    <dbReference type="NCBI Taxonomy" id="565072"/>
    <lineage>
        <taxon>Bacteria</taxon>
        <taxon>Bacillati</taxon>
        <taxon>Actinomycetota</taxon>
        <taxon>Actinomycetes</taxon>
        <taxon>Kitasatosporales</taxon>
        <taxon>Streptomycetaceae</taxon>
        <taxon>Streptomyces</taxon>
    </lineage>
</organism>
<evidence type="ECO:0000259" key="3">
    <source>
        <dbReference type="Pfam" id="PF03372"/>
    </source>
</evidence>
<gene>
    <name evidence="4" type="ORF">FNH08_22795</name>
</gene>
<comment type="caution">
    <text evidence="4">The sequence shown here is derived from an EMBL/GenBank/DDBJ whole genome shotgun (WGS) entry which is preliminary data.</text>
</comment>
<evidence type="ECO:0000313" key="5">
    <source>
        <dbReference type="Proteomes" id="UP000400924"/>
    </source>
</evidence>
<feature type="transmembrane region" description="Helical" evidence="2">
    <location>
        <begin position="108"/>
        <end position="125"/>
    </location>
</feature>
<dbReference type="SUPFAM" id="SSF56219">
    <property type="entry name" value="DNase I-like"/>
    <property type="match status" value="1"/>
</dbReference>
<dbReference type="OrthoDB" id="4316587at2"/>
<feature type="domain" description="Endonuclease/exonuclease/phosphatase" evidence="3">
    <location>
        <begin position="164"/>
        <end position="380"/>
    </location>
</feature>
<evidence type="ECO:0000313" key="4">
    <source>
        <dbReference type="EMBL" id="MPY59890.1"/>
    </source>
</evidence>
<evidence type="ECO:0000256" key="1">
    <source>
        <dbReference type="SAM" id="MobiDB-lite"/>
    </source>
</evidence>
<name>A0A5N8XK93_9ACTN</name>
<evidence type="ECO:0000256" key="2">
    <source>
        <dbReference type="SAM" id="Phobius"/>
    </source>
</evidence>
<dbReference type="Pfam" id="PF03372">
    <property type="entry name" value="Exo_endo_phos"/>
    <property type="match status" value="1"/>
</dbReference>
<dbReference type="Proteomes" id="UP000400924">
    <property type="component" value="Unassembled WGS sequence"/>
</dbReference>
<feature type="transmembrane region" description="Helical" evidence="2">
    <location>
        <begin position="132"/>
        <end position="151"/>
    </location>
</feature>
<protein>
    <recommendedName>
        <fullName evidence="3">Endonuclease/exonuclease/phosphatase domain-containing protein</fullName>
    </recommendedName>
</protein>
<keyword evidence="2" id="KW-0812">Transmembrane</keyword>
<dbReference type="RefSeq" id="WP_152773347.1">
    <property type="nucleotide sequence ID" value="NZ_VJZC01000170.1"/>
</dbReference>